<name>A0A5K7XAA3_9BACT</name>
<accession>A0A5K7XAA3</accession>
<dbReference type="EMBL" id="AP021861">
    <property type="protein sequence ID" value="BBO32832.1"/>
    <property type="molecule type" value="Genomic_DNA"/>
</dbReference>
<keyword evidence="2" id="KW-1185">Reference proteome</keyword>
<organism evidence="1 2">
    <name type="scientific">Lacipirellula parvula</name>
    <dbReference type="NCBI Taxonomy" id="2650471"/>
    <lineage>
        <taxon>Bacteria</taxon>
        <taxon>Pseudomonadati</taxon>
        <taxon>Planctomycetota</taxon>
        <taxon>Planctomycetia</taxon>
        <taxon>Pirellulales</taxon>
        <taxon>Lacipirellulaceae</taxon>
        <taxon>Lacipirellula</taxon>
    </lineage>
</organism>
<dbReference type="AlphaFoldDB" id="A0A5K7XAA3"/>
<proteinExistence type="predicted"/>
<reference evidence="2" key="1">
    <citation type="submission" date="2019-10" db="EMBL/GenBank/DDBJ databases">
        <title>Lacipirellula parvula gen. nov., sp. nov., representing a lineage of planctomycetes widespread in freshwater anoxic habitats, and description of the family Lacipirellulaceae.</title>
        <authorList>
            <person name="Dedysh S.N."/>
            <person name="Kulichevskaya I.S."/>
            <person name="Beletsky A.V."/>
            <person name="Rakitin A.L."/>
            <person name="Mardanov A.V."/>
            <person name="Ivanova A.A."/>
            <person name="Saltykova V.X."/>
            <person name="Rijpstra W.I.C."/>
            <person name="Sinninghe Damste J.S."/>
            <person name="Ravin N.V."/>
        </authorList>
    </citation>
    <scope>NUCLEOTIDE SEQUENCE [LARGE SCALE GENOMIC DNA]</scope>
    <source>
        <strain evidence="2">PX69</strain>
    </source>
</reference>
<sequence>MFGQVVCYMQSSGVATKKFKVSSDHLQRTVDAINLLGKLLWRKKLCDYLLPLGEIGKFPNRLSASLSGPLNDLLENVVAILRR</sequence>
<evidence type="ECO:0000313" key="1">
    <source>
        <dbReference type="EMBL" id="BBO32832.1"/>
    </source>
</evidence>
<dbReference type="KEGG" id="lpav:PLANPX_2444"/>
<protein>
    <submittedName>
        <fullName evidence="1">Uncharacterized protein</fullName>
    </submittedName>
</protein>
<gene>
    <name evidence="1" type="ORF">PLANPX_2444</name>
</gene>
<dbReference type="Proteomes" id="UP000326837">
    <property type="component" value="Chromosome"/>
</dbReference>
<evidence type="ECO:0000313" key="2">
    <source>
        <dbReference type="Proteomes" id="UP000326837"/>
    </source>
</evidence>